<reference evidence="12" key="1">
    <citation type="submission" date="2016-06" db="EMBL/GenBank/DDBJ databases">
        <authorList>
            <person name="Nascimento L."/>
            <person name="Pereira R.V."/>
            <person name="Martins L.F."/>
            <person name="Quaggio R.B."/>
            <person name="Silva A.M."/>
            <person name="Setubal J.C."/>
        </authorList>
    </citation>
    <scope>NUCLEOTIDE SEQUENCE [LARGE SCALE GENOMIC DNA]</scope>
</reference>
<keyword evidence="7 8" id="KW-0694">RNA-binding</keyword>
<comment type="function">
    <text evidence="8">3'-5' exoribonuclease that releases 5'-nucleoside monophosphates and is involved in maturation of structured RNAs.</text>
</comment>
<dbReference type="GO" id="GO:0008859">
    <property type="term" value="F:exoribonuclease II activity"/>
    <property type="evidence" value="ECO:0007669"/>
    <property type="project" value="UniProtKB-UniRule"/>
</dbReference>
<dbReference type="SMART" id="SM00955">
    <property type="entry name" value="RNB"/>
    <property type="match status" value="1"/>
</dbReference>
<feature type="region of interest" description="Disordered" evidence="9">
    <location>
        <begin position="735"/>
        <end position="758"/>
    </location>
</feature>
<dbReference type="Pfam" id="PF17876">
    <property type="entry name" value="CSD2"/>
    <property type="match status" value="1"/>
</dbReference>
<dbReference type="InterPro" id="IPR011805">
    <property type="entry name" value="RNase_R"/>
</dbReference>
<evidence type="ECO:0000256" key="2">
    <source>
        <dbReference type="ARBA" id="ARBA00004496"/>
    </source>
</evidence>
<keyword evidence="5 8" id="KW-0378">Hydrolase</keyword>
<dbReference type="HAMAP" id="MF_01895">
    <property type="entry name" value="RNase_R"/>
    <property type="match status" value="1"/>
</dbReference>
<dbReference type="PROSITE" id="PS01175">
    <property type="entry name" value="RIBONUCLEASE_II"/>
    <property type="match status" value="1"/>
</dbReference>
<dbReference type="GO" id="GO:0005829">
    <property type="term" value="C:cytosol"/>
    <property type="evidence" value="ECO:0007669"/>
    <property type="project" value="TreeGrafter"/>
</dbReference>
<dbReference type="InterPro" id="IPR022966">
    <property type="entry name" value="RNase_II/R_CS"/>
</dbReference>
<dbReference type="GO" id="GO:0003723">
    <property type="term" value="F:RNA binding"/>
    <property type="evidence" value="ECO:0007669"/>
    <property type="project" value="UniProtKB-UniRule"/>
</dbReference>
<dbReference type="NCBIfam" id="TIGR02063">
    <property type="entry name" value="RNase_R"/>
    <property type="match status" value="1"/>
</dbReference>
<organism evidence="11 12">
    <name type="scientific">Bacillus thermozeamaize</name>
    <dbReference type="NCBI Taxonomy" id="230954"/>
    <lineage>
        <taxon>Bacteria</taxon>
        <taxon>Bacillati</taxon>
        <taxon>Bacillota</taxon>
        <taxon>Bacilli</taxon>
        <taxon>Bacillales</taxon>
        <taxon>Bacillaceae</taxon>
        <taxon>Bacillus</taxon>
    </lineage>
</organism>
<dbReference type="Pfam" id="PF00773">
    <property type="entry name" value="RNB"/>
    <property type="match status" value="1"/>
</dbReference>
<dbReference type="AlphaFoldDB" id="A0A1Y3PKY5"/>
<evidence type="ECO:0000313" key="11">
    <source>
        <dbReference type="EMBL" id="OUM88065.1"/>
    </source>
</evidence>
<dbReference type="Pfam" id="PF00575">
    <property type="entry name" value="S1"/>
    <property type="match status" value="1"/>
</dbReference>
<evidence type="ECO:0000256" key="3">
    <source>
        <dbReference type="ARBA" id="ARBA00022490"/>
    </source>
</evidence>
<dbReference type="InterPro" id="IPR003029">
    <property type="entry name" value="S1_domain"/>
</dbReference>
<feature type="domain" description="S1 motif" evidence="10">
    <location>
        <begin position="637"/>
        <end position="717"/>
    </location>
</feature>
<dbReference type="EC" id="3.1.13.1" evidence="8"/>
<keyword evidence="4 8" id="KW-0540">Nuclease</keyword>
<dbReference type="SMART" id="SM00357">
    <property type="entry name" value="CSP"/>
    <property type="match status" value="2"/>
</dbReference>
<evidence type="ECO:0000256" key="8">
    <source>
        <dbReference type="HAMAP-Rule" id="MF_01895"/>
    </source>
</evidence>
<dbReference type="InterPro" id="IPR040476">
    <property type="entry name" value="CSD2"/>
</dbReference>
<dbReference type="Pfam" id="PF08206">
    <property type="entry name" value="OB_RNB"/>
    <property type="match status" value="1"/>
</dbReference>
<evidence type="ECO:0000256" key="6">
    <source>
        <dbReference type="ARBA" id="ARBA00022839"/>
    </source>
</evidence>
<evidence type="ECO:0000256" key="7">
    <source>
        <dbReference type="ARBA" id="ARBA00022884"/>
    </source>
</evidence>
<accession>A0A1Y3PKY5</accession>
<comment type="similarity">
    <text evidence="8">Belongs to the RNR ribonuclease family. RNase R subfamily.</text>
</comment>
<keyword evidence="6 8" id="KW-0269">Exonuclease</keyword>
<dbReference type="InterPro" id="IPR011129">
    <property type="entry name" value="CSD"/>
</dbReference>
<evidence type="ECO:0000256" key="4">
    <source>
        <dbReference type="ARBA" id="ARBA00022722"/>
    </source>
</evidence>
<evidence type="ECO:0000313" key="12">
    <source>
        <dbReference type="Proteomes" id="UP000196475"/>
    </source>
</evidence>
<sequence length="758" mass="87036">MQMPMTEEELLEFMREEAYKPLTIHELEAAFGLESAADFKELVQLVTRLEEEGKIVRTRSNRYGVPERMNLVRGRLEAHPKGYGFVIPEEEAEEDIYIHALDMKGAMHGDTVLVRVQKRNRDGRAEGEIVRILKRANQTVVGTYRDERHFGFVIPDDRRITTDILIPQGASSQAQEGQKVVVRITKYPEKRLSAEGEVIEILGYKHEPGVDILSIIRKYDLPEQFPAEVLAEAEQVPEEVAAEEIAQRKDLRGKSIVTIDGEDAKDLDDAVSVERLPNGNWLLGVHIADVSYYVKEGSALDREAYRRGTSVYLVDRVIPMLPPRLSNGICSLHPRVDRLTISCEMEINPQGEVVNHAIFPSVIRTVERMSYRDVYELLKGSADAEGDVARHEQLRKRYEALLPMFQEMERLALTLRAKRMRRGAVDFDFPEAKILVDASGKPVEILRKERTIAEQIIEEFMLAANETVAEHFYWLQQPFLYRVHEDPDSDKMLSFAQFIASFGYHLRGVGNRIHPKALQQVLTEIAGTPEEQVISTVMLRSLKQARYDEQNLGHFGLAASYYTHFTSPIRRYPDLVVHRMIRQVLLERSMTEERAEKLRKRMPEVAEHVSVRERIAVEAERETEDLKKAQWMSEHIGEAFEGIISGVTPFGIFVQLPNLVEGLVHVSYMTDDYYHYLDSQYALVGERTGKMYRIGDEVRVRVLAVDEDERRVEFELIEGKVRKRKKKAQAKVIIASQAKETSKRKGKKAKGKQKKQRM</sequence>
<dbReference type="SMART" id="SM00316">
    <property type="entry name" value="S1"/>
    <property type="match status" value="1"/>
</dbReference>
<dbReference type="PANTHER" id="PTHR23355:SF9">
    <property type="entry name" value="DIS3-LIKE EXONUCLEASE 2"/>
    <property type="match status" value="1"/>
</dbReference>
<dbReference type="CDD" id="cd04471">
    <property type="entry name" value="S1_RNase_R"/>
    <property type="match status" value="1"/>
</dbReference>
<dbReference type="InterPro" id="IPR004476">
    <property type="entry name" value="RNase_II/RNase_R"/>
</dbReference>
<feature type="compositionally biased region" description="Basic residues" evidence="9">
    <location>
        <begin position="742"/>
        <end position="758"/>
    </location>
</feature>
<dbReference type="PROSITE" id="PS50126">
    <property type="entry name" value="S1"/>
    <property type="match status" value="1"/>
</dbReference>
<comment type="catalytic activity">
    <reaction evidence="1 8">
        <text>Exonucleolytic cleavage in the 3'- to 5'-direction to yield nucleoside 5'-phosphates.</text>
        <dbReference type="EC" id="3.1.13.1"/>
    </reaction>
</comment>
<evidence type="ECO:0000256" key="1">
    <source>
        <dbReference type="ARBA" id="ARBA00001849"/>
    </source>
</evidence>
<name>A0A1Y3PKY5_9BACI</name>
<evidence type="ECO:0000256" key="5">
    <source>
        <dbReference type="ARBA" id="ARBA00022801"/>
    </source>
</evidence>
<comment type="subcellular location">
    <subcellularLocation>
        <location evidence="2 8">Cytoplasm</location>
    </subcellularLocation>
</comment>
<dbReference type="EMBL" id="LZRT01000066">
    <property type="protein sequence ID" value="OUM88065.1"/>
    <property type="molecule type" value="Genomic_DNA"/>
</dbReference>
<protein>
    <recommendedName>
        <fullName evidence="8">Ribonuclease R</fullName>
        <shortName evidence="8">RNase R</shortName>
        <ecNumber evidence="8">3.1.13.1</ecNumber>
    </recommendedName>
</protein>
<dbReference type="FunFam" id="2.40.50.140:FF:000213">
    <property type="entry name" value="Ribonuclease R"/>
    <property type="match status" value="1"/>
</dbReference>
<evidence type="ECO:0000259" key="10">
    <source>
        <dbReference type="PROSITE" id="PS50126"/>
    </source>
</evidence>
<comment type="caution">
    <text evidence="11">The sequence shown here is derived from an EMBL/GenBank/DDBJ whole genome shotgun (WGS) entry which is preliminary data.</text>
</comment>
<proteinExistence type="inferred from homology"/>
<dbReference type="InterPro" id="IPR050180">
    <property type="entry name" value="RNR_Ribonuclease"/>
</dbReference>
<dbReference type="NCBIfam" id="TIGR00358">
    <property type="entry name" value="3_prime_RNase"/>
    <property type="match status" value="1"/>
</dbReference>
<dbReference type="InterPro" id="IPR001900">
    <property type="entry name" value="RNase_II/R"/>
</dbReference>
<dbReference type="InterPro" id="IPR013223">
    <property type="entry name" value="RNase_B_OB_dom"/>
</dbReference>
<evidence type="ECO:0000256" key="9">
    <source>
        <dbReference type="SAM" id="MobiDB-lite"/>
    </source>
</evidence>
<keyword evidence="3 8" id="KW-0963">Cytoplasm</keyword>
<dbReference type="PANTHER" id="PTHR23355">
    <property type="entry name" value="RIBONUCLEASE"/>
    <property type="match status" value="1"/>
</dbReference>
<dbReference type="InterPro" id="IPR012340">
    <property type="entry name" value="NA-bd_OB-fold"/>
</dbReference>
<dbReference type="SUPFAM" id="SSF50249">
    <property type="entry name" value="Nucleic acid-binding proteins"/>
    <property type="match status" value="4"/>
</dbReference>
<dbReference type="FunFam" id="2.40.50.140:FF:000219">
    <property type="entry name" value="Ribonuclease R"/>
    <property type="match status" value="1"/>
</dbReference>
<dbReference type="Proteomes" id="UP000196475">
    <property type="component" value="Unassembled WGS sequence"/>
</dbReference>
<dbReference type="Gene3D" id="2.40.50.140">
    <property type="entry name" value="Nucleic acid-binding proteins"/>
    <property type="match status" value="3"/>
</dbReference>
<gene>
    <name evidence="8" type="primary">rnr</name>
    <name evidence="11" type="ORF">BAA01_13700</name>
</gene>
<dbReference type="GO" id="GO:0006402">
    <property type="term" value="P:mRNA catabolic process"/>
    <property type="evidence" value="ECO:0007669"/>
    <property type="project" value="TreeGrafter"/>
</dbReference>